<dbReference type="Pfam" id="PF06325">
    <property type="entry name" value="PrmA"/>
    <property type="match status" value="1"/>
</dbReference>
<organism evidence="5 6">
    <name type="scientific">Chaetorhynchus papuensis</name>
    <name type="common">pygmy drongo</name>
    <dbReference type="NCBI Taxonomy" id="254446"/>
    <lineage>
        <taxon>Eukaryota</taxon>
        <taxon>Metazoa</taxon>
        <taxon>Chordata</taxon>
        <taxon>Craniata</taxon>
        <taxon>Vertebrata</taxon>
        <taxon>Euteleostomi</taxon>
        <taxon>Archelosauria</taxon>
        <taxon>Archosauria</taxon>
        <taxon>Dinosauria</taxon>
        <taxon>Saurischia</taxon>
        <taxon>Theropoda</taxon>
        <taxon>Coelurosauria</taxon>
        <taxon>Aves</taxon>
        <taxon>Neognathae</taxon>
        <taxon>Neoaves</taxon>
        <taxon>Telluraves</taxon>
        <taxon>Australaves</taxon>
        <taxon>Passeriformes</taxon>
        <taxon>Rhipiduridae</taxon>
        <taxon>Chaetorhynchus</taxon>
    </lineage>
</organism>
<dbReference type="SUPFAM" id="SSF53335">
    <property type="entry name" value="S-adenosyl-L-methionine-dependent methyltransferases"/>
    <property type="match status" value="1"/>
</dbReference>
<comment type="caution">
    <text evidence="5">The sequence shown here is derived from an EMBL/GenBank/DDBJ whole genome shotgun (WGS) entry which is preliminary data.</text>
</comment>
<dbReference type="InterPro" id="IPR011990">
    <property type="entry name" value="TPR-like_helical_dom_sf"/>
</dbReference>
<evidence type="ECO:0000313" key="5">
    <source>
        <dbReference type="EMBL" id="NXD91192.1"/>
    </source>
</evidence>
<dbReference type="EMBL" id="VWYX01000109">
    <property type="protein sequence ID" value="NXD91192.1"/>
    <property type="molecule type" value="Genomic_DNA"/>
</dbReference>
<dbReference type="FunFam" id="3.40.50.150:FF:000078">
    <property type="entry name" value="Protein arginine methyltransferase 9"/>
    <property type="match status" value="1"/>
</dbReference>
<protein>
    <submittedName>
        <fullName evidence="5">ANM9 methyltransferase</fullName>
    </submittedName>
</protein>
<keyword evidence="3 5" id="KW-0489">Methyltransferase</keyword>
<dbReference type="Gene3D" id="3.40.50.150">
    <property type="entry name" value="Vaccinia Virus protein VP39"/>
    <property type="match status" value="1"/>
</dbReference>
<feature type="region of interest" description="Disordered" evidence="4">
    <location>
        <begin position="1"/>
        <end position="22"/>
    </location>
</feature>
<evidence type="ECO:0000256" key="3">
    <source>
        <dbReference type="PROSITE-ProRule" id="PRU01015"/>
    </source>
</evidence>
<evidence type="ECO:0000256" key="2">
    <source>
        <dbReference type="PROSITE-ProRule" id="PRU00339"/>
    </source>
</evidence>
<evidence type="ECO:0000256" key="4">
    <source>
        <dbReference type="SAM" id="MobiDB-lite"/>
    </source>
</evidence>
<dbReference type="Gene3D" id="1.25.40.10">
    <property type="entry name" value="Tetratricopeptide repeat domain"/>
    <property type="match status" value="1"/>
</dbReference>
<dbReference type="InterPro" id="IPR025799">
    <property type="entry name" value="Arg_MeTrfase"/>
</dbReference>
<dbReference type="InterPro" id="IPR019734">
    <property type="entry name" value="TPR_rpt"/>
</dbReference>
<feature type="non-terminal residue" evidence="5">
    <location>
        <position position="1"/>
    </location>
</feature>
<name>A0A7K8IGX1_9PASS</name>
<keyword evidence="3 5" id="KW-0808">Transferase</keyword>
<accession>A0A7K8IGX1</accession>
<evidence type="ECO:0000313" key="6">
    <source>
        <dbReference type="Proteomes" id="UP000541605"/>
    </source>
</evidence>
<dbReference type="AlphaFoldDB" id="A0A7K8IGX1"/>
<sequence>MPNSNAKLHNNHRGGREASRRELVSRSLQSAQHCLENQDFGTAYAHYLLVLNLAPELKTTVKETFQFTLFKWAEELDSLARIQDLFNCYEQALELYPNDEVICNSMGEHLFRMGFRDEAAGYFHKAVKLNPDFADAKENFYRVANWLVERWHFIMLNDAKRNLTYLKAIENAVHSGSKSVLDIGTGTGILSMFAKKAGAHFVYACELSKTMYELARDVVAANNMEREIKLLHLKSLDIEIPKHIPERVSLVVTETVDAGLFGEGIVESLIHAWEHLLLQPK</sequence>
<feature type="repeat" description="TPR" evidence="2">
    <location>
        <begin position="100"/>
        <end position="133"/>
    </location>
</feature>
<dbReference type="PROSITE" id="PS51678">
    <property type="entry name" value="SAM_MT_PRMT"/>
    <property type="match status" value="1"/>
</dbReference>
<dbReference type="FunFam" id="1.25.40.10:FF:000138">
    <property type="entry name" value="Protein arginine methyltransferase 9"/>
    <property type="match status" value="1"/>
</dbReference>
<dbReference type="PANTHER" id="PTHR11006:SF60">
    <property type="entry name" value="PROTEIN ARGININE N-METHYLTRANSFERASE 9"/>
    <property type="match status" value="1"/>
</dbReference>
<keyword evidence="2" id="KW-0802">TPR repeat</keyword>
<dbReference type="GO" id="GO:0005634">
    <property type="term" value="C:nucleus"/>
    <property type="evidence" value="ECO:0007669"/>
    <property type="project" value="TreeGrafter"/>
</dbReference>
<dbReference type="GO" id="GO:0032259">
    <property type="term" value="P:methylation"/>
    <property type="evidence" value="ECO:0007669"/>
    <property type="project" value="UniProtKB-KW"/>
</dbReference>
<dbReference type="PANTHER" id="PTHR11006">
    <property type="entry name" value="PROTEIN ARGININE N-METHYLTRANSFERASE"/>
    <property type="match status" value="1"/>
</dbReference>
<dbReference type="Proteomes" id="UP000541605">
    <property type="component" value="Unassembled WGS sequence"/>
</dbReference>
<dbReference type="GO" id="GO:0016274">
    <property type="term" value="F:protein-arginine N-methyltransferase activity"/>
    <property type="evidence" value="ECO:0007669"/>
    <property type="project" value="InterPro"/>
</dbReference>
<dbReference type="SUPFAM" id="SSF48452">
    <property type="entry name" value="TPR-like"/>
    <property type="match status" value="1"/>
</dbReference>
<dbReference type="GO" id="GO:0042054">
    <property type="term" value="F:histone methyltransferase activity"/>
    <property type="evidence" value="ECO:0007669"/>
    <property type="project" value="TreeGrafter"/>
</dbReference>
<dbReference type="CDD" id="cd02440">
    <property type="entry name" value="AdoMet_MTases"/>
    <property type="match status" value="1"/>
</dbReference>
<dbReference type="InterPro" id="IPR029063">
    <property type="entry name" value="SAM-dependent_MTases_sf"/>
</dbReference>
<proteinExistence type="predicted"/>
<keyword evidence="1 3" id="KW-0949">S-adenosyl-L-methionine</keyword>
<keyword evidence="6" id="KW-1185">Reference proteome</keyword>
<reference evidence="5 6" key="1">
    <citation type="submission" date="2019-09" db="EMBL/GenBank/DDBJ databases">
        <title>Bird 10,000 Genomes (B10K) Project - Family phase.</title>
        <authorList>
            <person name="Zhang G."/>
        </authorList>
    </citation>
    <scope>NUCLEOTIDE SEQUENCE [LARGE SCALE GENOMIC DNA]</scope>
    <source>
        <strain evidence="5">B10K-CU-031-19</strain>
        <tissue evidence="5">Muscle</tissue>
    </source>
</reference>
<evidence type="ECO:0000256" key="1">
    <source>
        <dbReference type="ARBA" id="ARBA00022691"/>
    </source>
</evidence>
<gene>
    <name evidence="5" type="primary">Prmt9</name>
    <name evidence="5" type="ORF">CHAPAP_R14252</name>
</gene>
<dbReference type="PROSITE" id="PS50005">
    <property type="entry name" value="TPR"/>
    <property type="match status" value="1"/>
</dbReference>
<feature type="non-terminal residue" evidence="5">
    <location>
        <position position="281"/>
    </location>
</feature>